<reference evidence="2 3" key="1">
    <citation type="submission" date="2024-04" db="EMBL/GenBank/DDBJ databases">
        <title>Phyllosticta paracitricarpa is synonymous to the EU quarantine fungus P. citricarpa based on phylogenomic analyses.</title>
        <authorList>
            <consortium name="Lawrence Berkeley National Laboratory"/>
            <person name="Van Ingen-Buijs V.A."/>
            <person name="Van Westerhoven A.C."/>
            <person name="Haridas S."/>
            <person name="Skiadas P."/>
            <person name="Martin F."/>
            <person name="Groenewald J.Z."/>
            <person name="Crous P.W."/>
            <person name="Seidl M.F."/>
        </authorList>
    </citation>
    <scope>NUCLEOTIDE SEQUENCE [LARGE SCALE GENOMIC DNA]</scope>
    <source>
        <strain evidence="2 3">CBS 123374</strain>
    </source>
</reference>
<evidence type="ECO:0000313" key="3">
    <source>
        <dbReference type="Proteomes" id="UP001492380"/>
    </source>
</evidence>
<proteinExistence type="predicted"/>
<feature type="region of interest" description="Disordered" evidence="1">
    <location>
        <begin position="91"/>
        <end position="113"/>
    </location>
</feature>
<keyword evidence="3" id="KW-1185">Reference proteome</keyword>
<gene>
    <name evidence="2" type="ORF">HDK90DRAFT_282770</name>
</gene>
<comment type="caution">
    <text evidence="2">The sequence shown here is derived from an EMBL/GenBank/DDBJ whole genome shotgun (WGS) entry which is preliminary data.</text>
</comment>
<name>A0ABR1YNT2_9PEZI</name>
<accession>A0ABR1YNT2</accession>
<protein>
    <submittedName>
        <fullName evidence="2">Uncharacterized protein</fullName>
    </submittedName>
</protein>
<evidence type="ECO:0000256" key="1">
    <source>
        <dbReference type="SAM" id="MobiDB-lite"/>
    </source>
</evidence>
<organism evidence="2 3">
    <name type="scientific">Phyllosticta capitalensis</name>
    <dbReference type="NCBI Taxonomy" id="121624"/>
    <lineage>
        <taxon>Eukaryota</taxon>
        <taxon>Fungi</taxon>
        <taxon>Dikarya</taxon>
        <taxon>Ascomycota</taxon>
        <taxon>Pezizomycotina</taxon>
        <taxon>Dothideomycetes</taxon>
        <taxon>Dothideomycetes incertae sedis</taxon>
        <taxon>Botryosphaeriales</taxon>
        <taxon>Phyllostictaceae</taxon>
        <taxon>Phyllosticta</taxon>
    </lineage>
</organism>
<dbReference type="Proteomes" id="UP001492380">
    <property type="component" value="Unassembled WGS sequence"/>
</dbReference>
<dbReference type="PROSITE" id="PS51257">
    <property type="entry name" value="PROKAR_LIPOPROTEIN"/>
    <property type="match status" value="1"/>
</dbReference>
<sequence length="233" mass="24864">MKKRHAIYYATTFKQAIHSAFVSISSCCPERLGGVRKAHRQGKHKTQLSSYTAQKNRLLCMIWNVGSGGNAARRRSVNDRLVLAEPQRRQQQTMATTTKALGRQCSERTPQLKGQQQQMSGKWILSLPGLLELRSAVLQLGQADSAQLDAVVAVVVARAGAAADLDRKSLVAGARAGHRKGGQGVADESAGGRGHDLVLANGEANLAGKGLRLRQSGGQLVGCTGAQGHVLRQ</sequence>
<evidence type="ECO:0000313" key="2">
    <source>
        <dbReference type="EMBL" id="KAK8233889.1"/>
    </source>
</evidence>
<dbReference type="EMBL" id="JBBWRZ010000006">
    <property type="protein sequence ID" value="KAK8233889.1"/>
    <property type="molecule type" value="Genomic_DNA"/>
</dbReference>